<dbReference type="EMBL" id="LAZR01008875">
    <property type="protein sequence ID" value="KKM76029.1"/>
    <property type="molecule type" value="Genomic_DNA"/>
</dbReference>
<accession>A0A0F9K1T1</accession>
<comment type="caution">
    <text evidence="1">The sequence shown here is derived from an EMBL/GenBank/DDBJ whole genome shotgun (WGS) entry which is preliminary data.</text>
</comment>
<reference evidence="1" key="1">
    <citation type="journal article" date="2015" name="Nature">
        <title>Complex archaea that bridge the gap between prokaryotes and eukaryotes.</title>
        <authorList>
            <person name="Spang A."/>
            <person name="Saw J.H."/>
            <person name="Jorgensen S.L."/>
            <person name="Zaremba-Niedzwiedzka K."/>
            <person name="Martijn J."/>
            <person name="Lind A.E."/>
            <person name="van Eijk R."/>
            <person name="Schleper C."/>
            <person name="Guy L."/>
            <person name="Ettema T.J."/>
        </authorList>
    </citation>
    <scope>NUCLEOTIDE SEQUENCE</scope>
</reference>
<organism evidence="1">
    <name type="scientific">marine sediment metagenome</name>
    <dbReference type="NCBI Taxonomy" id="412755"/>
    <lineage>
        <taxon>unclassified sequences</taxon>
        <taxon>metagenomes</taxon>
        <taxon>ecological metagenomes</taxon>
    </lineage>
</organism>
<protein>
    <submittedName>
        <fullName evidence="1">Uncharacterized protein</fullName>
    </submittedName>
</protein>
<gene>
    <name evidence="1" type="ORF">LCGC14_1384280</name>
</gene>
<proteinExistence type="predicted"/>
<evidence type="ECO:0000313" key="1">
    <source>
        <dbReference type="EMBL" id="KKM76029.1"/>
    </source>
</evidence>
<sequence length="34" mass="4164">MVCNWHLAQIEQEELFTSVTNEWLDRVEYHNSLK</sequence>
<name>A0A0F9K1T1_9ZZZZ</name>
<dbReference type="AlphaFoldDB" id="A0A0F9K1T1"/>